<dbReference type="Proteomes" id="UP001193501">
    <property type="component" value="Unassembled WGS sequence"/>
</dbReference>
<dbReference type="EMBL" id="JAABNR010000007">
    <property type="protein sequence ID" value="NBZ87663.1"/>
    <property type="molecule type" value="Genomic_DNA"/>
</dbReference>
<dbReference type="AlphaFoldDB" id="A0AAE5BVW0"/>
<keyword evidence="2" id="KW-1185">Reference proteome</keyword>
<dbReference type="InterPro" id="IPR027417">
    <property type="entry name" value="P-loop_NTPase"/>
</dbReference>
<organism evidence="1 2">
    <name type="scientific">Stagnihabitans tardus</name>
    <dbReference type="NCBI Taxonomy" id="2699202"/>
    <lineage>
        <taxon>Bacteria</taxon>
        <taxon>Pseudomonadati</taxon>
        <taxon>Pseudomonadota</taxon>
        <taxon>Alphaproteobacteria</taxon>
        <taxon>Rhodobacterales</taxon>
        <taxon>Paracoccaceae</taxon>
        <taxon>Stagnihabitans</taxon>
    </lineage>
</organism>
<proteinExistence type="predicted"/>
<dbReference type="SUPFAM" id="SSF52540">
    <property type="entry name" value="P-loop containing nucleoside triphosphate hydrolases"/>
    <property type="match status" value="1"/>
</dbReference>
<dbReference type="InterPro" id="IPR005331">
    <property type="entry name" value="Sulfotransferase"/>
</dbReference>
<protein>
    <submittedName>
        <fullName evidence="1">Sulfotransferase family 2 domain-containing protein</fullName>
    </submittedName>
</protein>
<evidence type="ECO:0000313" key="2">
    <source>
        <dbReference type="Proteomes" id="UP001193501"/>
    </source>
</evidence>
<name>A0AAE5BVW0_9RHOB</name>
<evidence type="ECO:0000313" key="1">
    <source>
        <dbReference type="EMBL" id="NBZ87663.1"/>
    </source>
</evidence>
<reference evidence="1" key="1">
    <citation type="submission" date="2020-01" db="EMBL/GenBank/DDBJ databases">
        <authorList>
            <person name="Chen W.-M."/>
        </authorList>
    </citation>
    <scope>NUCLEOTIDE SEQUENCE</scope>
    <source>
        <strain evidence="1">CYK-10</strain>
    </source>
</reference>
<dbReference type="Pfam" id="PF03567">
    <property type="entry name" value="Sulfotransfer_2"/>
    <property type="match status" value="1"/>
</dbReference>
<dbReference type="GO" id="GO:0016020">
    <property type="term" value="C:membrane"/>
    <property type="evidence" value="ECO:0007669"/>
    <property type="project" value="InterPro"/>
</dbReference>
<dbReference type="GO" id="GO:0008146">
    <property type="term" value="F:sulfotransferase activity"/>
    <property type="evidence" value="ECO:0007669"/>
    <property type="project" value="InterPro"/>
</dbReference>
<dbReference type="Gene3D" id="3.40.50.300">
    <property type="entry name" value="P-loop containing nucleotide triphosphate hydrolases"/>
    <property type="match status" value="1"/>
</dbReference>
<comment type="caution">
    <text evidence="1">The sequence shown here is derived from an EMBL/GenBank/DDBJ whole genome shotgun (WGS) entry which is preliminary data.</text>
</comment>
<dbReference type="RefSeq" id="WP_168774478.1">
    <property type="nucleotide sequence ID" value="NZ_JAABNR010000007.1"/>
</dbReference>
<sequence length="254" mass="28892">MSAAPEPLAHVPLITLDDLRAMLALYSGSARHLFIHIPKNAGVSMRMAPQLRWKMVGVHKTFLKDRAYLMDLRRAMGAAGQHHGIAHARLCDVSPRILSRVQPLAVIRNPFARVVSRFRFAQLIAEQGSKFASVPTTSFEAFLDTRHEDGNRPFFWHRAVRGWYPQVDYVTDASGRIGADLLRQEHLTEESAAYFRLSSPIQPRNVTRKGSAPDWKSFYTPQTIQIVADWYAKDIETFGFDFDTPATRNTWAQR</sequence>
<accession>A0AAE5BVW0</accession>
<gene>
    <name evidence="1" type="ORF">GV832_08740</name>
</gene>